<name>G0VCP0_NAUCA</name>
<feature type="domain" description="Reticulon" evidence="7">
    <location>
        <begin position="3"/>
        <end position="130"/>
    </location>
</feature>
<dbReference type="KEGG" id="ncs:NCAS_0C02600"/>
<evidence type="ECO:0000259" key="7">
    <source>
        <dbReference type="Pfam" id="PF02453"/>
    </source>
</evidence>
<dbReference type="STRING" id="1064592.G0VCP0"/>
<evidence type="ECO:0000313" key="9">
    <source>
        <dbReference type="Proteomes" id="UP000001640"/>
    </source>
</evidence>
<reference key="2">
    <citation type="submission" date="2011-08" db="EMBL/GenBank/DDBJ databases">
        <title>Genome sequence of Naumovozyma castellii.</title>
        <authorList>
            <person name="Gordon J.L."/>
            <person name="Armisen D."/>
            <person name="Proux-Wera E."/>
            <person name="OhEigeartaigh S.S."/>
            <person name="Byrne K.P."/>
            <person name="Wolfe K.H."/>
        </authorList>
    </citation>
    <scope>NUCLEOTIDE SEQUENCE</scope>
    <source>
        <strain>Type strain:CBS 4309</strain>
    </source>
</reference>
<keyword evidence="5 6" id="KW-0472">Membrane</keyword>
<dbReference type="GO" id="GO:0005789">
    <property type="term" value="C:endoplasmic reticulum membrane"/>
    <property type="evidence" value="ECO:0007669"/>
    <property type="project" value="UniProtKB-SubCell"/>
</dbReference>
<keyword evidence="3" id="KW-0256">Endoplasmic reticulum</keyword>
<feature type="transmembrane region" description="Helical" evidence="6">
    <location>
        <begin position="96"/>
        <end position="117"/>
    </location>
</feature>
<dbReference type="GeneID" id="96902833"/>
<evidence type="ECO:0000256" key="4">
    <source>
        <dbReference type="ARBA" id="ARBA00022989"/>
    </source>
</evidence>
<dbReference type="Pfam" id="PF02453">
    <property type="entry name" value="Reticulon"/>
    <property type="match status" value="1"/>
</dbReference>
<dbReference type="InParanoid" id="G0VCP0"/>
<dbReference type="InterPro" id="IPR003388">
    <property type="entry name" value="Reticulon"/>
</dbReference>
<sequence length="180" mass="20898">MINPVTFFLKIGYTVLFITSLLEFITSLTLGKGIRTQMAPQVCPDMVRYIEPRVNSILDTIPPLQQGLRRLVFAHEPKRTIEYGVLFFIMHKVGKFVSLWAMCFMGVFFLFTVPFILKIFEKDIDVAVNHGWNLQREPLKNLLMKPVRSLKFTWRNWGPHFPILSVKTIILILDQRGSSL</sequence>
<dbReference type="AlphaFoldDB" id="G0VCP0"/>
<dbReference type="eggNOG" id="KOG1792">
    <property type="taxonomic scope" value="Eukaryota"/>
</dbReference>
<keyword evidence="9" id="KW-1185">Reference proteome</keyword>
<dbReference type="Proteomes" id="UP000001640">
    <property type="component" value="Chromosome 3"/>
</dbReference>
<reference evidence="8 9" key="1">
    <citation type="journal article" date="2011" name="Proc. Natl. Acad. Sci. U.S.A.">
        <title>Evolutionary erosion of yeast sex chromosomes by mating-type switching accidents.</title>
        <authorList>
            <person name="Gordon J.L."/>
            <person name="Armisen D."/>
            <person name="Proux-Wera E."/>
            <person name="Oheigeartaigh S.S."/>
            <person name="Byrne K.P."/>
            <person name="Wolfe K.H."/>
        </authorList>
    </citation>
    <scope>NUCLEOTIDE SEQUENCE [LARGE SCALE GENOMIC DNA]</scope>
    <source>
        <strain evidence="9">ATCC 76901 / BCRC 22586 / CBS 4309 / NBRC 1992 / NRRL Y-12630</strain>
    </source>
</reference>
<evidence type="ECO:0000256" key="3">
    <source>
        <dbReference type="ARBA" id="ARBA00022824"/>
    </source>
</evidence>
<evidence type="ECO:0000256" key="2">
    <source>
        <dbReference type="ARBA" id="ARBA00022692"/>
    </source>
</evidence>
<evidence type="ECO:0000256" key="6">
    <source>
        <dbReference type="SAM" id="Phobius"/>
    </source>
</evidence>
<accession>G0VCP0</accession>
<gene>
    <name evidence="8" type="primary">NCAS0C02600</name>
    <name evidence="8" type="ordered locus">NCAS_0C02600</name>
</gene>
<proteinExistence type="predicted"/>
<organism evidence="8 9">
    <name type="scientific">Naumovozyma castellii</name>
    <name type="common">Yeast</name>
    <name type="synonym">Saccharomyces castellii</name>
    <dbReference type="NCBI Taxonomy" id="27288"/>
    <lineage>
        <taxon>Eukaryota</taxon>
        <taxon>Fungi</taxon>
        <taxon>Dikarya</taxon>
        <taxon>Ascomycota</taxon>
        <taxon>Saccharomycotina</taxon>
        <taxon>Saccharomycetes</taxon>
        <taxon>Saccharomycetales</taxon>
        <taxon>Saccharomycetaceae</taxon>
        <taxon>Naumovozyma</taxon>
    </lineage>
</organism>
<dbReference type="HOGENOM" id="CLU_1496619_0_0_1"/>
<comment type="subcellular location">
    <subcellularLocation>
        <location evidence="1">Endoplasmic reticulum membrane</location>
        <topology evidence="1">Multi-pass membrane protein</topology>
    </subcellularLocation>
</comment>
<protein>
    <recommendedName>
        <fullName evidence="7">Reticulon domain-containing protein</fullName>
    </recommendedName>
</protein>
<evidence type="ECO:0000256" key="1">
    <source>
        <dbReference type="ARBA" id="ARBA00004477"/>
    </source>
</evidence>
<evidence type="ECO:0000313" key="8">
    <source>
        <dbReference type="EMBL" id="CCC69250.1"/>
    </source>
</evidence>
<keyword evidence="2 6" id="KW-0812">Transmembrane</keyword>
<keyword evidence="4 6" id="KW-1133">Transmembrane helix</keyword>
<dbReference type="RefSeq" id="XP_003675616.1">
    <property type="nucleotide sequence ID" value="XM_003675568.1"/>
</dbReference>
<evidence type="ECO:0000256" key="5">
    <source>
        <dbReference type="ARBA" id="ARBA00023136"/>
    </source>
</evidence>
<dbReference type="OrthoDB" id="567788at2759"/>
<feature type="transmembrane region" description="Helical" evidence="6">
    <location>
        <begin position="12"/>
        <end position="31"/>
    </location>
</feature>
<dbReference type="EMBL" id="HE576754">
    <property type="protein sequence ID" value="CCC69250.1"/>
    <property type="molecule type" value="Genomic_DNA"/>
</dbReference>